<feature type="region of interest" description="Disordered" evidence="1">
    <location>
        <begin position="33"/>
        <end position="52"/>
    </location>
</feature>
<dbReference type="InParanoid" id="A0A0C3PQ63"/>
<dbReference type="AlphaFoldDB" id="A0A0C3PQ63"/>
<dbReference type="HOGENOM" id="CLU_3088254_0_0_1"/>
<evidence type="ECO:0000313" key="3">
    <source>
        <dbReference type="Proteomes" id="UP000054217"/>
    </source>
</evidence>
<keyword evidence="3" id="KW-1185">Reference proteome</keyword>
<name>A0A0C3PQ63_PISTI</name>
<dbReference type="Proteomes" id="UP000054217">
    <property type="component" value="Unassembled WGS sequence"/>
</dbReference>
<dbReference type="EMBL" id="KN831950">
    <property type="protein sequence ID" value="KIO11116.1"/>
    <property type="molecule type" value="Genomic_DNA"/>
</dbReference>
<organism evidence="2 3">
    <name type="scientific">Pisolithus tinctorius Marx 270</name>
    <dbReference type="NCBI Taxonomy" id="870435"/>
    <lineage>
        <taxon>Eukaryota</taxon>
        <taxon>Fungi</taxon>
        <taxon>Dikarya</taxon>
        <taxon>Basidiomycota</taxon>
        <taxon>Agaricomycotina</taxon>
        <taxon>Agaricomycetes</taxon>
        <taxon>Agaricomycetidae</taxon>
        <taxon>Boletales</taxon>
        <taxon>Sclerodermatineae</taxon>
        <taxon>Pisolithaceae</taxon>
        <taxon>Pisolithus</taxon>
    </lineage>
</organism>
<reference evidence="3" key="2">
    <citation type="submission" date="2015-01" db="EMBL/GenBank/DDBJ databases">
        <title>Evolutionary Origins and Diversification of the Mycorrhizal Mutualists.</title>
        <authorList>
            <consortium name="DOE Joint Genome Institute"/>
            <consortium name="Mycorrhizal Genomics Consortium"/>
            <person name="Kohler A."/>
            <person name="Kuo A."/>
            <person name="Nagy L.G."/>
            <person name="Floudas D."/>
            <person name="Copeland A."/>
            <person name="Barry K.W."/>
            <person name="Cichocki N."/>
            <person name="Veneault-Fourrey C."/>
            <person name="LaButti K."/>
            <person name="Lindquist E.A."/>
            <person name="Lipzen A."/>
            <person name="Lundell T."/>
            <person name="Morin E."/>
            <person name="Murat C."/>
            <person name="Riley R."/>
            <person name="Ohm R."/>
            <person name="Sun H."/>
            <person name="Tunlid A."/>
            <person name="Henrissat B."/>
            <person name="Grigoriev I.V."/>
            <person name="Hibbett D.S."/>
            <person name="Martin F."/>
        </authorList>
    </citation>
    <scope>NUCLEOTIDE SEQUENCE [LARGE SCALE GENOMIC DNA]</scope>
    <source>
        <strain evidence="3">Marx 270</strain>
    </source>
</reference>
<proteinExistence type="predicted"/>
<evidence type="ECO:0000256" key="1">
    <source>
        <dbReference type="SAM" id="MobiDB-lite"/>
    </source>
</evidence>
<accession>A0A0C3PQ63</accession>
<reference evidence="2 3" key="1">
    <citation type="submission" date="2014-04" db="EMBL/GenBank/DDBJ databases">
        <authorList>
            <consortium name="DOE Joint Genome Institute"/>
            <person name="Kuo A."/>
            <person name="Kohler A."/>
            <person name="Costa M.D."/>
            <person name="Nagy L.G."/>
            <person name="Floudas D."/>
            <person name="Copeland A."/>
            <person name="Barry K.W."/>
            <person name="Cichocki N."/>
            <person name="Veneault-Fourrey C."/>
            <person name="LaButti K."/>
            <person name="Lindquist E.A."/>
            <person name="Lipzen A."/>
            <person name="Lundell T."/>
            <person name="Morin E."/>
            <person name="Murat C."/>
            <person name="Sun H."/>
            <person name="Tunlid A."/>
            <person name="Henrissat B."/>
            <person name="Grigoriev I.V."/>
            <person name="Hibbett D.S."/>
            <person name="Martin F."/>
            <person name="Nordberg H.P."/>
            <person name="Cantor M.N."/>
            <person name="Hua S.X."/>
        </authorList>
    </citation>
    <scope>NUCLEOTIDE SEQUENCE [LARGE SCALE GENOMIC DNA]</scope>
    <source>
        <strain evidence="2 3">Marx 270</strain>
    </source>
</reference>
<protein>
    <submittedName>
        <fullName evidence="2">Uncharacterized protein</fullName>
    </submittedName>
</protein>
<evidence type="ECO:0000313" key="2">
    <source>
        <dbReference type="EMBL" id="KIO11116.1"/>
    </source>
</evidence>
<feature type="region of interest" description="Disordered" evidence="1">
    <location>
        <begin position="1"/>
        <end position="20"/>
    </location>
</feature>
<sequence>MSRKTDVLTATPHGKSPSSCESNLVLLVPCPVRPVPSRSSSPLSAARSSGFC</sequence>
<gene>
    <name evidence="2" type="ORF">M404DRAFT_994792</name>
</gene>